<evidence type="ECO:0000256" key="1">
    <source>
        <dbReference type="PROSITE-ProRule" id="PRU00169"/>
    </source>
</evidence>
<dbReference type="Proteomes" id="UP000011116">
    <property type="component" value="Chromosome 5H"/>
</dbReference>
<dbReference type="EnsemblPlants" id="HORVU.MOREX.r3.5HG0522040.1">
    <property type="protein sequence ID" value="HORVU.MOREX.r3.5HG0522040.1"/>
    <property type="gene ID" value="HORVU.MOREX.r3.5HG0522040"/>
</dbReference>
<evidence type="ECO:0000313" key="4">
    <source>
        <dbReference type="Proteomes" id="UP000011116"/>
    </source>
</evidence>
<keyword evidence="1" id="KW-0597">Phosphoprotein</keyword>
<feature type="modified residue" description="4-aspartylphosphate" evidence="1">
    <location>
        <position position="153"/>
    </location>
</feature>
<reference evidence="4" key="1">
    <citation type="journal article" date="2012" name="Nature">
        <title>A physical, genetic and functional sequence assembly of the barley genome.</title>
        <authorList>
            <consortium name="The International Barley Genome Sequencing Consortium"/>
            <person name="Mayer K.F."/>
            <person name="Waugh R."/>
            <person name="Brown J.W."/>
            <person name="Schulman A."/>
            <person name="Langridge P."/>
            <person name="Platzer M."/>
            <person name="Fincher G.B."/>
            <person name="Muehlbauer G.J."/>
            <person name="Sato K."/>
            <person name="Close T.J."/>
            <person name="Wise R.P."/>
            <person name="Stein N."/>
        </authorList>
    </citation>
    <scope>NUCLEOTIDE SEQUENCE [LARGE SCALE GENOMIC DNA]</scope>
    <source>
        <strain evidence="4">cv. Morex</strain>
    </source>
</reference>
<dbReference type="SUPFAM" id="SSF52172">
    <property type="entry name" value="CheY-like"/>
    <property type="match status" value="1"/>
</dbReference>
<dbReference type="SMART" id="SM00448">
    <property type="entry name" value="REC"/>
    <property type="match status" value="1"/>
</dbReference>
<dbReference type="InterPro" id="IPR011006">
    <property type="entry name" value="CheY-like_superfamily"/>
</dbReference>
<dbReference type="AlphaFoldDB" id="A0A8I7BA49"/>
<name>A0A8I7BA49_HORVV</name>
<dbReference type="Pfam" id="PF00072">
    <property type="entry name" value="Response_reg"/>
    <property type="match status" value="1"/>
</dbReference>
<reference evidence="3" key="2">
    <citation type="submission" date="2020-10" db="EMBL/GenBank/DDBJ databases">
        <authorList>
            <person name="Scholz U."/>
            <person name="Mascher M."/>
            <person name="Fiebig A."/>
        </authorList>
    </citation>
    <scope>NUCLEOTIDE SEQUENCE [LARGE SCALE GENOMIC DNA]</scope>
    <source>
        <strain evidence="3">cv. Morex</strain>
    </source>
</reference>
<dbReference type="Gramene" id="HORVU.MOREX.r3.5HG0522040.1">
    <property type="protein sequence ID" value="HORVU.MOREX.r3.5HG0522040.1"/>
    <property type="gene ID" value="HORVU.MOREX.r3.5HG0522040"/>
</dbReference>
<protein>
    <recommendedName>
        <fullName evidence="2">Response regulatory domain-containing protein</fullName>
    </recommendedName>
</protein>
<organism evidence="3 4">
    <name type="scientific">Hordeum vulgare subsp. vulgare</name>
    <name type="common">Domesticated barley</name>
    <dbReference type="NCBI Taxonomy" id="112509"/>
    <lineage>
        <taxon>Eukaryota</taxon>
        <taxon>Viridiplantae</taxon>
        <taxon>Streptophyta</taxon>
        <taxon>Embryophyta</taxon>
        <taxon>Tracheophyta</taxon>
        <taxon>Spermatophyta</taxon>
        <taxon>Magnoliopsida</taxon>
        <taxon>Liliopsida</taxon>
        <taxon>Poales</taxon>
        <taxon>Poaceae</taxon>
        <taxon>BOP clade</taxon>
        <taxon>Pooideae</taxon>
        <taxon>Triticodae</taxon>
        <taxon>Triticeae</taxon>
        <taxon>Hordeinae</taxon>
        <taxon>Hordeum</taxon>
    </lineage>
</organism>
<dbReference type="InterPro" id="IPR001789">
    <property type="entry name" value="Sig_transdc_resp-reg_receiver"/>
</dbReference>
<evidence type="ECO:0000313" key="3">
    <source>
        <dbReference type="EnsemblPlants" id="HORVU.MOREX.r3.5HG0522040.1"/>
    </source>
</evidence>
<dbReference type="InterPro" id="IPR052048">
    <property type="entry name" value="ST_Response_Regulator"/>
</dbReference>
<reference evidence="3" key="3">
    <citation type="submission" date="2022-01" db="UniProtKB">
        <authorList>
            <consortium name="EnsemblPlants"/>
        </authorList>
    </citation>
    <scope>IDENTIFICATION</scope>
    <source>
        <strain evidence="3">subsp. vulgare</strain>
    </source>
</reference>
<dbReference type="PANTHER" id="PTHR43228:SF24">
    <property type="entry name" value="TWO-COMPONENT RESPONSE REGULATOR ORR42"/>
    <property type="match status" value="1"/>
</dbReference>
<dbReference type="PANTHER" id="PTHR43228">
    <property type="entry name" value="TWO-COMPONENT RESPONSE REGULATOR"/>
    <property type="match status" value="1"/>
</dbReference>
<proteinExistence type="predicted"/>
<dbReference type="Gramene" id="HORVU.MOREX.r2.5HG0433910.1">
    <property type="protein sequence ID" value="HORVU.MOREX.r2.5HG0433910.1"/>
    <property type="gene ID" value="HORVU.MOREX.r2.5HG0433910"/>
</dbReference>
<dbReference type="CDD" id="cd17546">
    <property type="entry name" value="REC_hyHK_CKI1_RcsC-like"/>
    <property type="match status" value="1"/>
</dbReference>
<dbReference type="PROSITE" id="PS50110">
    <property type="entry name" value="RESPONSE_REGULATORY"/>
    <property type="match status" value="1"/>
</dbReference>
<dbReference type="Gene3D" id="3.40.50.2300">
    <property type="match status" value="1"/>
</dbReference>
<sequence length="225" mass="24986">MVEYFYLMILIRLYYASFIGERERRGFWQCEGSEDWLAMGNVSPSRLYKYHDIIGVQGRPLRDSQAARAEGSPFSSSSSSSIASTLSSILIMASKAQGSSSMKVLIVEDDAVQRMVLSNMLRKFQCEITMAMNGKEAVDLFLEGNKFDIIFCDKDMPIMTGPEAVVKIRAMGETGVKIVGMSADDHAMEVFISAGANVYVPKPMKVEALKCIIQEVISKNMNTMV</sequence>
<feature type="domain" description="Response regulatory" evidence="2">
    <location>
        <begin position="103"/>
        <end position="217"/>
    </location>
</feature>
<evidence type="ECO:0000259" key="2">
    <source>
        <dbReference type="PROSITE" id="PS50110"/>
    </source>
</evidence>
<keyword evidence="4" id="KW-1185">Reference proteome</keyword>
<dbReference type="GO" id="GO:0000160">
    <property type="term" value="P:phosphorelay signal transduction system"/>
    <property type="evidence" value="ECO:0007669"/>
    <property type="project" value="InterPro"/>
</dbReference>
<accession>A0A8I7BA49</accession>